<feature type="transmembrane region" description="Helical" evidence="7">
    <location>
        <begin position="637"/>
        <end position="653"/>
    </location>
</feature>
<dbReference type="Gene3D" id="3.90.640.10">
    <property type="entry name" value="Actin, Chain A, domain 4"/>
    <property type="match status" value="1"/>
</dbReference>
<gene>
    <name evidence="8" type="ORF">Voc01_067800</name>
</gene>
<evidence type="ECO:0000256" key="1">
    <source>
        <dbReference type="ARBA" id="ARBA00007381"/>
    </source>
</evidence>
<dbReference type="PROSITE" id="PS01036">
    <property type="entry name" value="HSP70_3"/>
    <property type="match status" value="1"/>
</dbReference>
<sequence length="712" mass="73399">MPTGDLAIDYGTSNTVALVRGSDGRTRQLLFDGSPLLPSAVLAAPDGGLRAGRDAVRAARLDPGRYEPNPKRRIDESEVLLGERVYPIGQLIAATLAMVRGEAQRLTGGLPGRVLLTHPVAWGATRRAVLSDACVRAGLPAPTLIPEPVAAATYFAALPYVRIGAGQAVVVYDLGAGTFDVSVVRKGNQGFETLGYNGLDDVGGLDLDAVVVQHALGPLAQADPAAWQRLTNPRGTDDRRHHRMLWDDARDAKETLSRQQKATFPMPLTDGDTMITRAEFERGAQPLLLRTVEVTTEAIRQSRVPADQLAGVFLVGGGSRIPLVATLLHQRQGVAPTALEQPEIVVAEGALAAVHGGGVRGSGGQGYAGAPPMGGSPVSGPPMGGPPVSGPPMGGPPVSGPPMGGSPVSGPPVSGPPVGVGGGPAGPAPGVPGLLWPSASSYTPPADPPVPPLSGPPGQSPLRGSDPARSGGRPSDDPFGPPPVLDVPQQHSMVWPDAPFDHRSPGGQPESSTPSSRPPTNRPSSNRPSTNRPPTSRPPTSRPPTQPGDRYGSPNRSGGHSSPTSGGPSWPSDAPGNAQGVSQNRAASGRPAPAASGRAYGRPARARQVFVATDLLWLVPTLLWLAVAFGVDWDPSRATLFAITSLTLGVLGYPLDTRFGRRLPWWAKPAIPGVGGVVAAVALDATGSTPIAYAVLALAVSAGIAWLVMRRR</sequence>
<feature type="transmembrane region" description="Helical" evidence="7">
    <location>
        <begin position="609"/>
        <end position="631"/>
    </location>
</feature>
<dbReference type="Pfam" id="PF00012">
    <property type="entry name" value="HSP70"/>
    <property type="match status" value="1"/>
</dbReference>
<keyword evidence="2" id="KW-0547">Nucleotide-binding</keyword>
<dbReference type="InterPro" id="IPR013126">
    <property type="entry name" value="Hsp_70_fam"/>
</dbReference>
<dbReference type="RefSeq" id="WP_203931728.1">
    <property type="nucleotide sequence ID" value="NZ_BOPH01000092.1"/>
</dbReference>
<dbReference type="SUPFAM" id="SSF53067">
    <property type="entry name" value="Actin-like ATPase domain"/>
    <property type="match status" value="2"/>
</dbReference>
<feature type="compositionally biased region" description="Pro residues" evidence="6">
    <location>
        <begin position="379"/>
        <end position="400"/>
    </location>
</feature>
<dbReference type="Gene3D" id="3.30.420.40">
    <property type="match status" value="2"/>
</dbReference>
<keyword evidence="7" id="KW-0812">Transmembrane</keyword>
<dbReference type="EMBL" id="BOPH01000092">
    <property type="protein sequence ID" value="GIJ71863.1"/>
    <property type="molecule type" value="Genomic_DNA"/>
</dbReference>
<reference evidence="8" key="1">
    <citation type="submission" date="2021-01" db="EMBL/GenBank/DDBJ databases">
        <title>Whole genome shotgun sequence of Virgisporangium ochraceum NBRC 16418.</title>
        <authorList>
            <person name="Komaki H."/>
            <person name="Tamura T."/>
        </authorList>
    </citation>
    <scope>NUCLEOTIDE SEQUENCE</scope>
    <source>
        <strain evidence="8">NBRC 16418</strain>
    </source>
</reference>
<feature type="compositionally biased region" description="Pro residues" evidence="6">
    <location>
        <begin position="535"/>
        <end position="546"/>
    </location>
</feature>
<evidence type="ECO:0000256" key="5">
    <source>
        <dbReference type="ARBA" id="ARBA00023186"/>
    </source>
</evidence>
<evidence type="ECO:0000256" key="3">
    <source>
        <dbReference type="ARBA" id="ARBA00022840"/>
    </source>
</evidence>
<feature type="compositionally biased region" description="Low complexity" evidence="6">
    <location>
        <begin position="585"/>
        <end position="602"/>
    </location>
</feature>
<feature type="compositionally biased region" description="Pro residues" evidence="6">
    <location>
        <begin position="445"/>
        <end position="459"/>
    </location>
</feature>
<keyword evidence="7" id="KW-0472">Membrane</keyword>
<dbReference type="AlphaFoldDB" id="A0A8J4EEQ2"/>
<proteinExistence type="inferred from homology"/>
<evidence type="ECO:0000313" key="8">
    <source>
        <dbReference type="EMBL" id="GIJ71863.1"/>
    </source>
</evidence>
<dbReference type="GO" id="GO:0005524">
    <property type="term" value="F:ATP binding"/>
    <property type="evidence" value="ECO:0007669"/>
    <property type="project" value="UniProtKB-KW"/>
</dbReference>
<keyword evidence="7" id="KW-1133">Transmembrane helix</keyword>
<keyword evidence="3" id="KW-0067">ATP-binding</keyword>
<dbReference type="GO" id="GO:0140662">
    <property type="term" value="F:ATP-dependent protein folding chaperone"/>
    <property type="evidence" value="ECO:0007669"/>
    <property type="project" value="InterPro"/>
</dbReference>
<feature type="transmembrane region" description="Helical" evidence="7">
    <location>
        <begin position="691"/>
        <end position="709"/>
    </location>
</feature>
<keyword evidence="9" id="KW-1185">Reference proteome</keyword>
<organism evidence="8 9">
    <name type="scientific">Virgisporangium ochraceum</name>
    <dbReference type="NCBI Taxonomy" id="65505"/>
    <lineage>
        <taxon>Bacteria</taxon>
        <taxon>Bacillati</taxon>
        <taxon>Actinomycetota</taxon>
        <taxon>Actinomycetes</taxon>
        <taxon>Micromonosporales</taxon>
        <taxon>Micromonosporaceae</taxon>
        <taxon>Virgisporangium</taxon>
    </lineage>
</organism>
<feature type="compositionally biased region" description="Low complexity" evidence="6">
    <location>
        <begin position="522"/>
        <end position="534"/>
    </location>
</feature>
<keyword evidence="4" id="KW-0346">Stress response</keyword>
<evidence type="ECO:0000313" key="9">
    <source>
        <dbReference type="Proteomes" id="UP000635606"/>
    </source>
</evidence>
<feature type="compositionally biased region" description="Low complexity" evidence="6">
    <location>
        <begin position="557"/>
        <end position="572"/>
    </location>
</feature>
<dbReference type="PANTHER" id="PTHR42749">
    <property type="entry name" value="CELL SHAPE-DETERMINING PROTEIN MREB"/>
    <property type="match status" value="1"/>
</dbReference>
<dbReference type="InterPro" id="IPR043129">
    <property type="entry name" value="ATPase_NBD"/>
</dbReference>
<dbReference type="InterPro" id="IPR018181">
    <property type="entry name" value="Heat_shock_70_CS"/>
</dbReference>
<dbReference type="Proteomes" id="UP000635606">
    <property type="component" value="Unassembled WGS sequence"/>
</dbReference>
<keyword evidence="5" id="KW-0143">Chaperone</keyword>
<evidence type="ECO:0008006" key="10">
    <source>
        <dbReference type="Google" id="ProtNLM"/>
    </source>
</evidence>
<dbReference type="PANTHER" id="PTHR42749:SF1">
    <property type="entry name" value="CELL SHAPE-DETERMINING PROTEIN MREB"/>
    <property type="match status" value="1"/>
</dbReference>
<dbReference type="PRINTS" id="PR00301">
    <property type="entry name" value="HEATSHOCK70"/>
</dbReference>
<feature type="region of interest" description="Disordered" evidence="6">
    <location>
        <begin position="363"/>
        <end position="602"/>
    </location>
</feature>
<protein>
    <recommendedName>
        <fullName evidence="10">Hsp70 protein</fullName>
    </recommendedName>
</protein>
<comment type="caution">
    <text evidence="8">The sequence shown here is derived from an EMBL/GenBank/DDBJ whole genome shotgun (WGS) entry which is preliminary data.</text>
</comment>
<evidence type="ECO:0000256" key="6">
    <source>
        <dbReference type="SAM" id="MobiDB-lite"/>
    </source>
</evidence>
<evidence type="ECO:0000256" key="4">
    <source>
        <dbReference type="ARBA" id="ARBA00023016"/>
    </source>
</evidence>
<name>A0A8J4EEQ2_9ACTN</name>
<evidence type="ECO:0000256" key="7">
    <source>
        <dbReference type="SAM" id="Phobius"/>
    </source>
</evidence>
<accession>A0A8J4EEQ2</accession>
<evidence type="ECO:0000256" key="2">
    <source>
        <dbReference type="ARBA" id="ARBA00022741"/>
    </source>
</evidence>
<comment type="similarity">
    <text evidence="1">Belongs to the heat shock protein 70 family.</text>
</comment>
<feature type="compositionally biased region" description="Low complexity" evidence="6">
    <location>
        <begin position="368"/>
        <end position="378"/>
    </location>
</feature>